<evidence type="ECO:0000313" key="4">
    <source>
        <dbReference type="EMBL" id="RAI82504.1"/>
    </source>
</evidence>
<evidence type="ECO:0000256" key="1">
    <source>
        <dbReference type="ARBA" id="ARBA00022829"/>
    </source>
</evidence>
<dbReference type="EMBL" id="MJBI02000001">
    <property type="protein sequence ID" value="RAI82504.1"/>
    <property type="molecule type" value="Genomic_DNA"/>
</dbReference>
<dbReference type="InterPro" id="IPR023093">
    <property type="entry name" value="ScpA-like_C"/>
</dbReference>
<evidence type="ECO:0000256" key="2">
    <source>
        <dbReference type="ARBA" id="ARBA00044777"/>
    </source>
</evidence>
<comment type="similarity">
    <text evidence="3">Belongs to the ScpA family.</text>
</comment>
<dbReference type="Proteomes" id="UP000229523">
    <property type="component" value="Unassembled WGS sequence"/>
</dbReference>
<keyword evidence="3" id="KW-0132">Cell division</keyword>
<comment type="subcellular location">
    <subcellularLocation>
        <location evidence="3">Cytoplasm</location>
    </subcellularLocation>
    <text evidence="3">Associated with two foci at the outer edges of the nucleoid region in young cells, and at four foci within both cell halves in older cells.</text>
</comment>
<accession>A0A2G5NSZ2</accession>
<keyword evidence="3" id="KW-0963">Cytoplasm</keyword>
<gene>
    <name evidence="3" type="primary">scpA</name>
    <name evidence="4" type="ORF">BFS35_002115</name>
</gene>
<dbReference type="GO" id="GO:0051301">
    <property type="term" value="P:cell division"/>
    <property type="evidence" value="ECO:0007669"/>
    <property type="project" value="UniProtKB-KW"/>
</dbReference>
<protein>
    <recommendedName>
        <fullName evidence="2 3">Segregation and condensation protein A</fullName>
    </recommendedName>
</protein>
<dbReference type="GO" id="GO:0006260">
    <property type="term" value="P:DNA replication"/>
    <property type="evidence" value="ECO:0007669"/>
    <property type="project" value="UniProtKB-UniRule"/>
</dbReference>
<dbReference type="GO" id="GO:0005737">
    <property type="term" value="C:cytoplasm"/>
    <property type="evidence" value="ECO:0007669"/>
    <property type="project" value="UniProtKB-SubCell"/>
</dbReference>
<dbReference type="InterPro" id="IPR003768">
    <property type="entry name" value="ScpA"/>
</dbReference>
<comment type="function">
    <text evidence="3">Participates in chromosomal partition during cell division. May act via the formation of a condensin-like complex containing Smc and ScpB that pull DNA away from mid-cell into both cell halves.</text>
</comment>
<dbReference type="Gene3D" id="1.10.10.580">
    <property type="entry name" value="Structural maintenance of chromosome 1. Chain E"/>
    <property type="match status" value="1"/>
</dbReference>
<keyword evidence="1 3" id="KW-0159">Chromosome partition</keyword>
<dbReference type="HAMAP" id="MF_01805">
    <property type="entry name" value="ScpA"/>
    <property type="match status" value="1"/>
</dbReference>
<organism evidence="4 5">
    <name type="scientific">Macrococcoides goetzii</name>
    <dbReference type="NCBI Taxonomy" id="1891097"/>
    <lineage>
        <taxon>Bacteria</taxon>
        <taxon>Bacillati</taxon>
        <taxon>Bacillota</taxon>
        <taxon>Bacilli</taxon>
        <taxon>Bacillales</taxon>
        <taxon>Staphylococcaceae</taxon>
        <taxon>Macrococcoides</taxon>
    </lineage>
</organism>
<dbReference type="RefSeq" id="WP_099578301.1">
    <property type="nucleotide sequence ID" value="NZ_MJBI02000001.1"/>
</dbReference>
<proteinExistence type="inferred from homology"/>
<evidence type="ECO:0000313" key="5">
    <source>
        <dbReference type="Proteomes" id="UP000229523"/>
    </source>
</evidence>
<dbReference type="GO" id="GO:0007059">
    <property type="term" value="P:chromosome segregation"/>
    <property type="evidence" value="ECO:0007669"/>
    <property type="project" value="UniProtKB-UniRule"/>
</dbReference>
<dbReference type="Gene3D" id="6.10.250.2410">
    <property type="match status" value="1"/>
</dbReference>
<dbReference type="PANTHER" id="PTHR33969">
    <property type="entry name" value="SEGREGATION AND CONDENSATION PROTEIN A"/>
    <property type="match status" value="1"/>
</dbReference>
<dbReference type="Pfam" id="PF02616">
    <property type="entry name" value="SMC_ScpA"/>
    <property type="match status" value="1"/>
</dbReference>
<keyword evidence="5" id="KW-1185">Reference proteome</keyword>
<dbReference type="PANTHER" id="PTHR33969:SF2">
    <property type="entry name" value="SEGREGATION AND CONDENSATION PROTEIN A"/>
    <property type="match status" value="1"/>
</dbReference>
<comment type="subunit">
    <text evidence="3">Component of a cohesin-like complex composed of ScpA, ScpB and the Smc homodimer, in which ScpA and ScpB bind to the head domain of Smc. The presence of the three proteins is required for the association of the complex with DNA.</text>
</comment>
<keyword evidence="3" id="KW-0131">Cell cycle</keyword>
<reference evidence="4 5" key="1">
    <citation type="journal article" date="2018" name="Front. Microbiol.">
        <title>Description and Comparative Genomics of Macrococcus caseolyticus subsp. hominis subsp. nov., Macrococcus goetzii sp. nov., Macrococcus epidermidis sp. nov., and Macrococcus bohemicus sp. nov., Novel Macrococci From Human Clinical Material With Virulence Potential and Suspected Uptake of Foreign DNA by Natural Transformation.</title>
        <authorList>
            <person name="Maslanova I."/>
            <person name="Wertheimer Z."/>
            <person name="Sedlacek I."/>
            <person name="Svec P."/>
            <person name="Indrakova A."/>
            <person name="Kovarovic V."/>
            <person name="Schumann P."/>
            <person name="Sproer C."/>
            <person name="Kralova S."/>
            <person name="Sedo O."/>
            <person name="Kristofova L."/>
            <person name="Vrbovska V."/>
            <person name="Fuzik T."/>
            <person name="Petras P."/>
            <person name="Zdrahal Z."/>
            <person name="Ruzickova V."/>
            <person name="Doskar J."/>
            <person name="Pantucek R."/>
        </authorList>
    </citation>
    <scope>NUCLEOTIDE SEQUENCE [LARGE SCALE GENOMIC DNA]</scope>
    <source>
        <strain evidence="4 5">CCM 4927</strain>
    </source>
</reference>
<dbReference type="AlphaFoldDB" id="A0A2G5NSZ2"/>
<evidence type="ECO:0000256" key="3">
    <source>
        <dbReference type="HAMAP-Rule" id="MF_01805"/>
    </source>
</evidence>
<name>A0A2G5NSZ2_9STAP</name>
<sequence>MYEVKLASFEGPLDLLLHLIQKYEIDIYDISMKVLTEQYINYIKNVDDLDINQHGDYLVMASELLRIKSKTLLPDTNVDESEIIEDPREDLMRQLLEYQNYRLYADILKTKKESHEKYFVKRSNDLSHFENAKQTPLHIELTDLITAYQKAKQRRKKIASESVSVARDTYSMEEAIETVTHALSQKKKITFDDFVSFSETKTQIVTLFLAILELMKNNKINVYQYSDFSEIHIERGKNYVE</sequence>
<comment type="caution">
    <text evidence="4">The sequence shown here is derived from an EMBL/GenBank/DDBJ whole genome shotgun (WGS) entry which is preliminary data.</text>
</comment>